<comment type="similarity">
    <text evidence="12">Belongs to the radical SAM superfamily. MoaA family.</text>
</comment>
<keyword evidence="7 12" id="KW-0411">Iron-sulfur</keyword>
<dbReference type="CDD" id="cd21117">
    <property type="entry name" value="Twitch_MoaA"/>
    <property type="match status" value="1"/>
</dbReference>
<name>A0A174BA32_9CLOT</name>
<evidence type="ECO:0000256" key="9">
    <source>
        <dbReference type="ARBA" id="ARBA00023150"/>
    </source>
</evidence>
<protein>
    <recommendedName>
        <fullName evidence="1 12">GTP 3',8-cyclase</fullName>
        <ecNumber evidence="1 12">4.1.99.22</ecNumber>
    </recommendedName>
    <alternativeName>
        <fullName evidence="12">Molybdenum cofactor biosynthesis protein A</fullName>
    </alternativeName>
</protein>
<dbReference type="UniPathway" id="UPA00344"/>
<keyword evidence="10 12" id="KW-0456">Lyase</keyword>
<keyword evidence="9 12" id="KW-0501">Molybdenum cofactor biosynthesis</keyword>
<dbReference type="RefSeq" id="WP_055264012.1">
    <property type="nucleotide sequence ID" value="NZ_CABIXQ010000004.1"/>
</dbReference>
<evidence type="ECO:0000256" key="2">
    <source>
        <dbReference type="ARBA" id="ARBA00022485"/>
    </source>
</evidence>
<dbReference type="PANTHER" id="PTHR22960">
    <property type="entry name" value="MOLYBDOPTERIN COFACTOR SYNTHESIS PROTEIN A"/>
    <property type="match status" value="1"/>
</dbReference>
<feature type="binding site" evidence="12">
    <location>
        <position position="20"/>
    </location>
    <ligand>
        <name>[4Fe-4S] cluster</name>
        <dbReference type="ChEBI" id="CHEBI:49883"/>
        <label>1</label>
        <note>4Fe-4S-S-AdoMet</note>
    </ligand>
</feature>
<feature type="domain" description="Radical SAM core" evidence="13">
    <location>
        <begin position="4"/>
        <end position="226"/>
    </location>
</feature>
<dbReference type="EMBL" id="CYZX01000004">
    <property type="protein sequence ID" value="CUN96596.1"/>
    <property type="molecule type" value="Genomic_DNA"/>
</dbReference>
<feature type="binding site" evidence="12">
    <location>
        <position position="13"/>
    </location>
    <ligand>
        <name>GTP</name>
        <dbReference type="ChEBI" id="CHEBI:37565"/>
    </ligand>
</feature>
<dbReference type="Pfam" id="PF06463">
    <property type="entry name" value="Mob_synth_C"/>
    <property type="match status" value="1"/>
</dbReference>
<evidence type="ECO:0000256" key="4">
    <source>
        <dbReference type="ARBA" id="ARBA00022723"/>
    </source>
</evidence>
<dbReference type="Pfam" id="PF04055">
    <property type="entry name" value="Radical_SAM"/>
    <property type="match status" value="1"/>
</dbReference>
<comment type="function">
    <text evidence="12">Catalyzes the cyclization of GTP to (8S)-3',8-cyclo-7,8-dihydroguanosine 5'-triphosphate.</text>
</comment>
<dbReference type="SFLD" id="SFLDG01383">
    <property type="entry name" value="cyclic_pyranopterin_phosphate"/>
    <property type="match status" value="1"/>
</dbReference>
<gene>
    <name evidence="12 14" type="primary">moaA</name>
    <name evidence="14" type="ORF">ERS852471_00724</name>
</gene>
<feature type="binding site" evidence="12">
    <location>
        <position position="24"/>
    </location>
    <ligand>
        <name>[4Fe-4S] cluster</name>
        <dbReference type="ChEBI" id="CHEBI:49883"/>
        <label>1</label>
        <note>4Fe-4S-S-AdoMet</note>
    </ligand>
</feature>
<evidence type="ECO:0000256" key="7">
    <source>
        <dbReference type="ARBA" id="ARBA00023014"/>
    </source>
</evidence>
<dbReference type="CDD" id="cd01335">
    <property type="entry name" value="Radical_SAM"/>
    <property type="match status" value="1"/>
</dbReference>
<evidence type="ECO:0000256" key="12">
    <source>
        <dbReference type="HAMAP-Rule" id="MF_01225"/>
    </source>
</evidence>
<dbReference type="SUPFAM" id="SSF102114">
    <property type="entry name" value="Radical SAM enzymes"/>
    <property type="match status" value="1"/>
</dbReference>
<dbReference type="GO" id="GO:0005525">
    <property type="term" value="F:GTP binding"/>
    <property type="evidence" value="ECO:0007669"/>
    <property type="project" value="UniProtKB-UniRule"/>
</dbReference>
<evidence type="ECO:0000256" key="11">
    <source>
        <dbReference type="ARBA" id="ARBA00048697"/>
    </source>
</evidence>
<comment type="pathway">
    <text evidence="12">Cofactor biosynthesis; molybdopterin biosynthesis.</text>
</comment>
<dbReference type="GO" id="GO:0046872">
    <property type="term" value="F:metal ion binding"/>
    <property type="evidence" value="ECO:0007669"/>
    <property type="project" value="UniProtKB-KW"/>
</dbReference>
<dbReference type="SMART" id="SM00729">
    <property type="entry name" value="Elp3"/>
    <property type="match status" value="1"/>
</dbReference>
<keyword evidence="2 12" id="KW-0004">4Fe-4S</keyword>
<dbReference type="InterPro" id="IPR013483">
    <property type="entry name" value="MoaA"/>
</dbReference>
<reference evidence="14 15" key="1">
    <citation type="submission" date="2015-09" db="EMBL/GenBank/DDBJ databases">
        <authorList>
            <consortium name="Pathogen Informatics"/>
        </authorList>
    </citation>
    <scope>NUCLEOTIDE SEQUENCE [LARGE SCALE GENOMIC DNA]</scope>
    <source>
        <strain evidence="14 15">2789STDY5834856</strain>
    </source>
</reference>
<dbReference type="InterPro" id="IPR010505">
    <property type="entry name" value="MoaA_twitch"/>
</dbReference>
<proteinExistence type="inferred from homology"/>
<keyword evidence="5 12" id="KW-0547">Nucleotide-binding</keyword>
<sequence>MKDKFKREIDYLRLSVTDNCNLRCIYCMDEKENNFLKTSEKLSDEEILRVVKSCAEVGIKKIRITGGEPLVRPNITKLIDSINNIEGIEEIYITTNGILLADKVEALAKSGVKGVNISLDSLKEDRFKSLTRRGELSKVLEAIDKCIEFGIKVKLNTVMVNDINHDEIKDFIKLTINKPIDVRFIELMPIGVGKVYKGVSNQEIRDIIKDNFANAVEIGKEKSSGPAKYIKIDGALGKVGFISAMSNCFCEECNRVRITPEGFLKQCLHFDYGVSLRDLIREGISNEELKKKIEETIYNKPEKHLFNQNKEHEEIRFMNQIGG</sequence>
<dbReference type="HAMAP" id="MF_01225_B">
    <property type="entry name" value="MoaA_B"/>
    <property type="match status" value="1"/>
</dbReference>
<dbReference type="SFLD" id="SFLDS00029">
    <property type="entry name" value="Radical_SAM"/>
    <property type="match status" value="1"/>
</dbReference>
<evidence type="ECO:0000256" key="1">
    <source>
        <dbReference type="ARBA" id="ARBA00012167"/>
    </source>
</evidence>
<dbReference type="EC" id="4.1.99.22" evidence="1 12"/>
<dbReference type="PANTHER" id="PTHR22960:SF0">
    <property type="entry name" value="MOLYBDENUM COFACTOR BIOSYNTHESIS PROTEIN 1"/>
    <property type="match status" value="1"/>
</dbReference>
<dbReference type="InterPro" id="IPR007197">
    <property type="entry name" value="rSAM"/>
</dbReference>
<dbReference type="Proteomes" id="UP000095594">
    <property type="component" value="Unassembled WGS sequence"/>
</dbReference>
<dbReference type="GO" id="GO:0051539">
    <property type="term" value="F:4 iron, 4 sulfur cluster binding"/>
    <property type="evidence" value="ECO:0007669"/>
    <property type="project" value="UniProtKB-UniRule"/>
</dbReference>
<evidence type="ECO:0000259" key="13">
    <source>
        <dbReference type="PROSITE" id="PS51918"/>
    </source>
</evidence>
<dbReference type="SFLD" id="SFLDG01386">
    <property type="entry name" value="main_SPASM_domain-containing"/>
    <property type="match status" value="1"/>
</dbReference>
<dbReference type="OrthoDB" id="9763993at2"/>
<keyword evidence="3 12" id="KW-0949">S-adenosyl-L-methionine</keyword>
<feature type="binding site" evidence="12">
    <location>
        <position position="26"/>
    </location>
    <ligand>
        <name>S-adenosyl-L-methionine</name>
        <dbReference type="ChEBI" id="CHEBI:59789"/>
    </ligand>
</feature>
<dbReference type="AlphaFoldDB" id="A0A174BA32"/>
<comment type="catalytic activity">
    <reaction evidence="11 12">
        <text>GTP + AH2 + S-adenosyl-L-methionine = (8S)-3',8-cyclo-7,8-dihydroguanosine 5'-triphosphate + 5'-deoxyadenosine + L-methionine + A + H(+)</text>
        <dbReference type="Rhea" id="RHEA:49576"/>
        <dbReference type="ChEBI" id="CHEBI:13193"/>
        <dbReference type="ChEBI" id="CHEBI:15378"/>
        <dbReference type="ChEBI" id="CHEBI:17319"/>
        <dbReference type="ChEBI" id="CHEBI:17499"/>
        <dbReference type="ChEBI" id="CHEBI:37565"/>
        <dbReference type="ChEBI" id="CHEBI:57844"/>
        <dbReference type="ChEBI" id="CHEBI:59789"/>
        <dbReference type="ChEBI" id="CHEBI:131766"/>
        <dbReference type="EC" id="4.1.99.22"/>
    </reaction>
</comment>
<evidence type="ECO:0000256" key="10">
    <source>
        <dbReference type="ARBA" id="ARBA00023239"/>
    </source>
</evidence>
<dbReference type="NCBIfam" id="TIGR02666">
    <property type="entry name" value="moaA"/>
    <property type="match status" value="1"/>
</dbReference>
<evidence type="ECO:0000313" key="15">
    <source>
        <dbReference type="Proteomes" id="UP000095594"/>
    </source>
</evidence>
<comment type="subunit">
    <text evidence="12">Monomer and homodimer.</text>
</comment>
<comment type="cofactor">
    <cofactor evidence="12">
        <name>[4Fe-4S] cluster</name>
        <dbReference type="ChEBI" id="CHEBI:49883"/>
    </cofactor>
    <text evidence="12">Binds 2 [4Fe-4S] clusters. Binds 1 [4Fe-4S] cluster coordinated with 3 cysteines and an exchangeable S-adenosyl-L-methionine and 1 [4Fe-4S] cluster coordinated with 3 cysteines and the GTP-derived substrate.</text>
</comment>
<feature type="binding site" evidence="12">
    <location>
        <position position="253"/>
    </location>
    <ligand>
        <name>[4Fe-4S] cluster</name>
        <dbReference type="ChEBI" id="CHEBI:49883"/>
        <label>2</label>
        <note>4Fe-4S-substrate</note>
    </ligand>
</feature>
<feature type="binding site" evidence="12">
    <location>
        <position position="94"/>
    </location>
    <ligand>
        <name>GTP</name>
        <dbReference type="ChEBI" id="CHEBI:37565"/>
    </ligand>
</feature>
<dbReference type="Gene3D" id="3.20.20.70">
    <property type="entry name" value="Aldolase class I"/>
    <property type="match status" value="1"/>
</dbReference>
<dbReference type="SFLD" id="SFLDG01067">
    <property type="entry name" value="SPASM/twitch_domain_containing"/>
    <property type="match status" value="1"/>
</dbReference>
<evidence type="ECO:0000256" key="8">
    <source>
        <dbReference type="ARBA" id="ARBA00023134"/>
    </source>
</evidence>
<feature type="binding site" evidence="12">
    <location>
        <position position="63"/>
    </location>
    <ligand>
        <name>GTP</name>
        <dbReference type="ChEBI" id="CHEBI:37565"/>
    </ligand>
</feature>
<keyword evidence="6 12" id="KW-0408">Iron</keyword>
<accession>A0A174BA32</accession>
<dbReference type="PROSITE" id="PS01305">
    <property type="entry name" value="MOAA_NIFB_PQQE"/>
    <property type="match status" value="1"/>
</dbReference>
<dbReference type="GO" id="GO:0061799">
    <property type="term" value="F:cyclic pyranopterin monophosphate synthase activity"/>
    <property type="evidence" value="ECO:0007669"/>
    <property type="project" value="TreeGrafter"/>
</dbReference>
<dbReference type="InterPro" id="IPR013785">
    <property type="entry name" value="Aldolase_TIM"/>
</dbReference>
<dbReference type="PROSITE" id="PS51918">
    <property type="entry name" value="RADICAL_SAM"/>
    <property type="match status" value="1"/>
</dbReference>
<dbReference type="GO" id="GO:1904047">
    <property type="term" value="F:S-adenosyl-L-methionine binding"/>
    <property type="evidence" value="ECO:0007669"/>
    <property type="project" value="UniProtKB-UniRule"/>
</dbReference>
<dbReference type="GO" id="GO:0061798">
    <property type="term" value="F:GTP 3',8'-cyclase activity"/>
    <property type="evidence" value="ECO:0007669"/>
    <property type="project" value="UniProtKB-UniRule"/>
</dbReference>
<feature type="binding site" evidence="12">
    <location>
        <position position="67"/>
    </location>
    <ligand>
        <name>S-adenosyl-L-methionine</name>
        <dbReference type="ChEBI" id="CHEBI:59789"/>
    </ligand>
</feature>
<keyword evidence="4 12" id="KW-0479">Metal-binding</keyword>
<feature type="binding site" evidence="12">
    <location>
        <position position="267"/>
    </location>
    <ligand>
        <name>[4Fe-4S] cluster</name>
        <dbReference type="ChEBI" id="CHEBI:49883"/>
        <label>2</label>
        <note>4Fe-4S-substrate</note>
    </ligand>
</feature>
<feature type="binding site" evidence="12">
    <location>
        <begin position="255"/>
        <end position="257"/>
    </location>
    <ligand>
        <name>GTP</name>
        <dbReference type="ChEBI" id="CHEBI:37565"/>
    </ligand>
</feature>
<evidence type="ECO:0000256" key="5">
    <source>
        <dbReference type="ARBA" id="ARBA00022741"/>
    </source>
</evidence>
<feature type="binding site" evidence="12">
    <location>
        <position position="250"/>
    </location>
    <ligand>
        <name>[4Fe-4S] cluster</name>
        <dbReference type="ChEBI" id="CHEBI:49883"/>
        <label>2</label>
        <note>4Fe-4S-substrate</note>
    </ligand>
</feature>
<dbReference type="GO" id="GO:0006777">
    <property type="term" value="P:Mo-molybdopterin cofactor biosynthetic process"/>
    <property type="evidence" value="ECO:0007669"/>
    <property type="project" value="UniProtKB-UniRule"/>
</dbReference>
<organism evidence="14 15">
    <name type="scientific">Clostridium disporicum</name>
    <dbReference type="NCBI Taxonomy" id="84024"/>
    <lineage>
        <taxon>Bacteria</taxon>
        <taxon>Bacillati</taxon>
        <taxon>Bacillota</taxon>
        <taxon>Clostridia</taxon>
        <taxon>Eubacteriales</taxon>
        <taxon>Clostridiaceae</taxon>
        <taxon>Clostridium</taxon>
    </lineage>
</organism>
<feature type="binding site" evidence="12">
    <location>
        <position position="154"/>
    </location>
    <ligand>
        <name>GTP</name>
        <dbReference type="ChEBI" id="CHEBI:37565"/>
    </ligand>
</feature>
<dbReference type="InterPro" id="IPR040064">
    <property type="entry name" value="MoaA-like"/>
</dbReference>
<dbReference type="InterPro" id="IPR058240">
    <property type="entry name" value="rSAM_sf"/>
</dbReference>
<dbReference type="InterPro" id="IPR000385">
    <property type="entry name" value="MoaA_NifB_PqqE_Fe-S-bd_CS"/>
</dbReference>
<feature type="binding site" evidence="12">
    <location>
        <position position="188"/>
    </location>
    <ligand>
        <name>S-adenosyl-L-methionine</name>
        <dbReference type="ChEBI" id="CHEBI:59789"/>
    </ligand>
</feature>
<keyword evidence="8 12" id="KW-0342">GTP-binding</keyword>
<feature type="binding site" evidence="12">
    <location>
        <position position="118"/>
    </location>
    <ligand>
        <name>S-adenosyl-L-methionine</name>
        <dbReference type="ChEBI" id="CHEBI:59789"/>
    </ligand>
</feature>
<evidence type="ECO:0000313" key="14">
    <source>
        <dbReference type="EMBL" id="CUN96596.1"/>
    </source>
</evidence>
<feature type="binding site" evidence="12">
    <location>
        <position position="27"/>
    </location>
    <ligand>
        <name>[4Fe-4S] cluster</name>
        <dbReference type="ChEBI" id="CHEBI:49883"/>
        <label>1</label>
        <note>4Fe-4S-S-AdoMet</note>
    </ligand>
</feature>
<evidence type="ECO:0000256" key="6">
    <source>
        <dbReference type="ARBA" id="ARBA00023004"/>
    </source>
</evidence>
<evidence type="ECO:0000256" key="3">
    <source>
        <dbReference type="ARBA" id="ARBA00022691"/>
    </source>
</evidence>
<dbReference type="InterPro" id="IPR050105">
    <property type="entry name" value="MoCo_biosynth_MoaA/MoaC"/>
</dbReference>
<dbReference type="InterPro" id="IPR006638">
    <property type="entry name" value="Elp3/MiaA/NifB-like_rSAM"/>
</dbReference>